<gene>
    <name evidence="2" type="ORF">BPOR_0970g00020</name>
</gene>
<sequence length="490" mass="54646">MAAAPREGIAWFLKESLKSPGYDGEKPEDFYSWMLLEVVYNATEDEAWALPPPLAYPNHPRTGQQVFAGSMTSTGYGRYEFMTAMYGPSAEDIKRTYRLKCNISRGQLWRQTGSAAVCYVAVPRPTKEERFFWVDLTYPIRAIYIPCAFNAHPQYKSHAIFSRLDVRGRKGMPQSYVLKNHLWTSISRVQKAMNDWNNVRNHNWAWGKEMNRLIAINNKLWALAKEAGSEGPFIQEPGLTPGYVKAEGKAPSPVFAKVSYAKDTVADDTTGLGMRPQWTLRIDVFKFACQLLVPYKDRTEGYKDLYACFALFDRSCVHGSRVIADIDMAQSIDWAKAQGKEAGLKIEYVTEEPDEKFIKDLFVGFIAVGLGFIPVIGPLVAFGFTVTYELLENSEKFTKAAGVGGKAPAFTQACVDSREGLKPIVKAGLKAVFKGHLQAAPTKSIQVDTGEEKVENSDEKVKDGDEQDTLHLVIEAGEAEVLQARGNFVA</sequence>
<accession>A0A4Z1KEI9</accession>
<protein>
    <submittedName>
        <fullName evidence="2">Uncharacterized protein</fullName>
    </submittedName>
</protein>
<evidence type="ECO:0000313" key="3">
    <source>
        <dbReference type="Proteomes" id="UP000297280"/>
    </source>
</evidence>
<dbReference type="Proteomes" id="UP000297280">
    <property type="component" value="Unassembled WGS sequence"/>
</dbReference>
<organism evidence="2 3">
    <name type="scientific">Botrytis porri</name>
    <dbReference type="NCBI Taxonomy" id="87229"/>
    <lineage>
        <taxon>Eukaryota</taxon>
        <taxon>Fungi</taxon>
        <taxon>Dikarya</taxon>
        <taxon>Ascomycota</taxon>
        <taxon>Pezizomycotina</taxon>
        <taxon>Leotiomycetes</taxon>
        <taxon>Helotiales</taxon>
        <taxon>Sclerotiniaceae</taxon>
        <taxon>Botrytis</taxon>
    </lineage>
</organism>
<dbReference type="STRING" id="87229.A0A4Z1KEI9"/>
<evidence type="ECO:0000256" key="1">
    <source>
        <dbReference type="SAM" id="Phobius"/>
    </source>
</evidence>
<keyword evidence="1" id="KW-1133">Transmembrane helix</keyword>
<feature type="transmembrane region" description="Helical" evidence="1">
    <location>
        <begin position="361"/>
        <end position="386"/>
    </location>
</feature>
<name>A0A4Z1KEI9_9HELO</name>
<comment type="caution">
    <text evidence="2">The sequence shown here is derived from an EMBL/GenBank/DDBJ whole genome shotgun (WGS) entry which is preliminary data.</text>
</comment>
<keyword evidence="3" id="KW-1185">Reference proteome</keyword>
<keyword evidence="1" id="KW-0812">Transmembrane</keyword>
<reference evidence="2 3" key="1">
    <citation type="submission" date="2017-12" db="EMBL/GenBank/DDBJ databases">
        <title>Comparative genomics of Botrytis spp.</title>
        <authorList>
            <person name="Valero-Jimenez C.A."/>
            <person name="Tapia P."/>
            <person name="Veloso J."/>
            <person name="Silva-Moreno E."/>
            <person name="Staats M."/>
            <person name="Valdes J.H."/>
            <person name="Van Kan J.A.L."/>
        </authorList>
    </citation>
    <scope>NUCLEOTIDE SEQUENCE [LARGE SCALE GENOMIC DNA]</scope>
    <source>
        <strain evidence="2 3">MUCL3349</strain>
    </source>
</reference>
<dbReference type="AlphaFoldDB" id="A0A4Z1KEI9"/>
<dbReference type="EMBL" id="PQXO01000964">
    <property type="protein sequence ID" value="TGO81924.1"/>
    <property type="molecule type" value="Genomic_DNA"/>
</dbReference>
<keyword evidence="1" id="KW-0472">Membrane</keyword>
<proteinExistence type="predicted"/>
<evidence type="ECO:0000313" key="2">
    <source>
        <dbReference type="EMBL" id="TGO81924.1"/>
    </source>
</evidence>